<evidence type="ECO:0000256" key="12">
    <source>
        <dbReference type="SAM" id="Phobius"/>
    </source>
</evidence>
<evidence type="ECO:0000256" key="5">
    <source>
        <dbReference type="ARBA" id="ARBA00022692"/>
    </source>
</evidence>
<dbReference type="GO" id="GO:0016024">
    <property type="term" value="P:CDP-diacylglycerol biosynthetic process"/>
    <property type="evidence" value="ECO:0007669"/>
    <property type="project" value="TreeGrafter"/>
</dbReference>
<dbReference type="PANTHER" id="PTHR46382:SF1">
    <property type="entry name" value="PHOSPHATIDATE CYTIDYLYLTRANSFERASE"/>
    <property type="match status" value="1"/>
</dbReference>
<dbReference type="EC" id="2.7.7.41" evidence="13"/>
<keyword evidence="14" id="KW-1185">Reference proteome</keyword>
<dbReference type="OrthoDB" id="10260889at2759"/>
<dbReference type="EMBL" id="HG673444">
    <property type="protein sequence ID" value="CDI83606.1"/>
    <property type="molecule type" value="Genomic_DNA"/>
</dbReference>
<dbReference type="PANTHER" id="PTHR46382">
    <property type="entry name" value="PHOSPHATIDATE CYTIDYLYLTRANSFERASE"/>
    <property type="match status" value="1"/>
</dbReference>
<sequence>MPGEETSLMPLAMGGFVLQRNGGLPLAASLIAISAAGDSGALFCGSAFGNIRIIQRLSPNKTVAGFVIEGVLGSFAWSWAAALLLWHLSLHCPSLGLSLFSLADYLFFASLTSGIGLLGDLVESAYKRCAGVKDSSSLFGPHGGMLDRLDSLALPIPVLVFFLTLRGYL</sequence>
<dbReference type="GO" id="GO:0004605">
    <property type="term" value="F:phosphatidate cytidylyltransferase activity"/>
    <property type="evidence" value="ECO:0007669"/>
    <property type="project" value="UniProtKB-EC"/>
</dbReference>
<name>U6GTN7_EIMAC</name>
<keyword evidence="8" id="KW-0443">Lipid metabolism</keyword>
<reference evidence="13" key="2">
    <citation type="submission" date="2013-10" db="EMBL/GenBank/DDBJ databases">
        <authorList>
            <person name="Aslett M."/>
        </authorList>
    </citation>
    <scope>NUCLEOTIDE SEQUENCE</scope>
    <source>
        <strain evidence="13">Houghton</strain>
    </source>
</reference>
<gene>
    <name evidence="13" type="ORF">EAH_00009990</name>
</gene>
<reference evidence="13" key="1">
    <citation type="submission" date="2013-10" db="EMBL/GenBank/DDBJ databases">
        <title>Genomic analysis of the causative agents of coccidiosis in chickens.</title>
        <authorList>
            <person name="Reid A.J."/>
            <person name="Blake D."/>
            <person name="Billington K."/>
            <person name="Browne H."/>
            <person name="Dunn M."/>
            <person name="Hung S."/>
            <person name="Kawahara F."/>
            <person name="Miranda-Saavedra D."/>
            <person name="Mourier T."/>
            <person name="Nagra H."/>
            <person name="Otto T.D."/>
            <person name="Rawlings N."/>
            <person name="Sanchez A."/>
            <person name="Sanders M."/>
            <person name="Subramaniam C."/>
            <person name="Tay Y."/>
            <person name="Dear P."/>
            <person name="Doerig C."/>
            <person name="Gruber A."/>
            <person name="Parkinson J."/>
            <person name="Shirley M."/>
            <person name="Wan K.L."/>
            <person name="Berriman M."/>
            <person name="Tomley F."/>
            <person name="Pain A."/>
        </authorList>
    </citation>
    <scope>NUCLEOTIDE SEQUENCE</scope>
    <source>
        <strain evidence="13">Houghton</strain>
    </source>
</reference>
<organism evidence="13 14">
    <name type="scientific">Eimeria acervulina</name>
    <name type="common">Coccidian parasite</name>
    <dbReference type="NCBI Taxonomy" id="5801"/>
    <lineage>
        <taxon>Eukaryota</taxon>
        <taxon>Sar</taxon>
        <taxon>Alveolata</taxon>
        <taxon>Apicomplexa</taxon>
        <taxon>Conoidasida</taxon>
        <taxon>Coccidia</taxon>
        <taxon>Eucoccidiorida</taxon>
        <taxon>Eimeriorina</taxon>
        <taxon>Eimeriidae</taxon>
        <taxon>Eimeria</taxon>
    </lineage>
</organism>
<dbReference type="Proteomes" id="UP000018050">
    <property type="component" value="Unassembled WGS sequence"/>
</dbReference>
<keyword evidence="6 13" id="KW-0548">Nucleotidyltransferase</keyword>
<feature type="transmembrane region" description="Helical" evidence="12">
    <location>
        <begin position="63"/>
        <end position="86"/>
    </location>
</feature>
<keyword evidence="11" id="KW-1208">Phospholipid metabolism</keyword>
<keyword evidence="4 13" id="KW-0808">Transferase</keyword>
<keyword evidence="10" id="KW-0594">Phospholipid biosynthesis</keyword>
<dbReference type="AlphaFoldDB" id="U6GTN7"/>
<evidence type="ECO:0000256" key="9">
    <source>
        <dbReference type="ARBA" id="ARBA00023136"/>
    </source>
</evidence>
<dbReference type="GeneID" id="25269069"/>
<keyword evidence="3" id="KW-0444">Lipid biosynthesis</keyword>
<feature type="transmembrane region" description="Helical" evidence="12">
    <location>
        <begin position="98"/>
        <end position="118"/>
    </location>
</feature>
<proteinExistence type="predicted"/>
<keyword evidence="9 12" id="KW-0472">Membrane</keyword>
<evidence type="ECO:0000256" key="1">
    <source>
        <dbReference type="ARBA" id="ARBA00004651"/>
    </source>
</evidence>
<evidence type="ECO:0000256" key="2">
    <source>
        <dbReference type="ARBA" id="ARBA00022475"/>
    </source>
</evidence>
<keyword evidence="2" id="KW-1003">Cell membrane</keyword>
<evidence type="ECO:0000256" key="3">
    <source>
        <dbReference type="ARBA" id="ARBA00022516"/>
    </source>
</evidence>
<feature type="transmembrane region" description="Helical" evidence="12">
    <location>
        <begin position="26"/>
        <end position="51"/>
    </location>
</feature>
<dbReference type="GO" id="GO:0005886">
    <property type="term" value="C:plasma membrane"/>
    <property type="evidence" value="ECO:0007669"/>
    <property type="project" value="UniProtKB-SubCell"/>
</dbReference>
<dbReference type="RefSeq" id="XP_013247306.1">
    <property type="nucleotide sequence ID" value="XM_013391852.1"/>
</dbReference>
<protein>
    <submittedName>
        <fullName evidence="13">Phosphatidate cytidylyltransferase, related</fullName>
        <ecNumber evidence="13">2.7.7.41</ecNumber>
    </submittedName>
</protein>
<evidence type="ECO:0000256" key="4">
    <source>
        <dbReference type="ARBA" id="ARBA00022679"/>
    </source>
</evidence>
<evidence type="ECO:0000313" key="14">
    <source>
        <dbReference type="Proteomes" id="UP000018050"/>
    </source>
</evidence>
<evidence type="ECO:0000256" key="6">
    <source>
        <dbReference type="ARBA" id="ARBA00022695"/>
    </source>
</evidence>
<evidence type="ECO:0000256" key="8">
    <source>
        <dbReference type="ARBA" id="ARBA00023098"/>
    </source>
</evidence>
<evidence type="ECO:0000256" key="7">
    <source>
        <dbReference type="ARBA" id="ARBA00022989"/>
    </source>
</evidence>
<evidence type="ECO:0000256" key="10">
    <source>
        <dbReference type="ARBA" id="ARBA00023209"/>
    </source>
</evidence>
<accession>U6GTN7</accession>
<dbReference type="Pfam" id="PF01148">
    <property type="entry name" value="CTP_transf_1"/>
    <property type="match status" value="1"/>
</dbReference>
<evidence type="ECO:0000313" key="13">
    <source>
        <dbReference type="EMBL" id="CDI83606.1"/>
    </source>
</evidence>
<comment type="subcellular location">
    <subcellularLocation>
        <location evidence="1">Cell membrane</location>
        <topology evidence="1">Multi-pass membrane protein</topology>
    </subcellularLocation>
</comment>
<keyword evidence="5 12" id="KW-0812">Transmembrane</keyword>
<evidence type="ECO:0000256" key="11">
    <source>
        <dbReference type="ARBA" id="ARBA00023264"/>
    </source>
</evidence>
<dbReference type="VEuPathDB" id="ToxoDB:EAH_00009990"/>
<keyword evidence="7 12" id="KW-1133">Transmembrane helix</keyword>